<dbReference type="EMBL" id="SPHZ02000002">
    <property type="protein sequence ID" value="KAF0929392.1"/>
    <property type="molecule type" value="Genomic_DNA"/>
</dbReference>
<protein>
    <submittedName>
        <fullName evidence="2">Uncharacterized protein</fullName>
    </submittedName>
</protein>
<organism evidence="2 3">
    <name type="scientific">Oryza meyeriana var. granulata</name>
    <dbReference type="NCBI Taxonomy" id="110450"/>
    <lineage>
        <taxon>Eukaryota</taxon>
        <taxon>Viridiplantae</taxon>
        <taxon>Streptophyta</taxon>
        <taxon>Embryophyta</taxon>
        <taxon>Tracheophyta</taxon>
        <taxon>Spermatophyta</taxon>
        <taxon>Magnoliopsida</taxon>
        <taxon>Liliopsida</taxon>
        <taxon>Poales</taxon>
        <taxon>Poaceae</taxon>
        <taxon>BOP clade</taxon>
        <taxon>Oryzoideae</taxon>
        <taxon>Oryzeae</taxon>
        <taxon>Oryzinae</taxon>
        <taxon>Oryza</taxon>
        <taxon>Oryza meyeriana</taxon>
    </lineage>
</organism>
<sequence>MAVGLKASFHFLLGGGEGSDRTDEEPAPPFLGAAATVVNTVLSVVTAARRGMAGGWTRNPTHRYGEGGRWGRHRSECSGKATTNGQTGSRRGARSLVHLLASRQGRRIRDGPLARRVFGSSASR</sequence>
<feature type="region of interest" description="Disordered" evidence="1">
    <location>
        <begin position="53"/>
        <end position="93"/>
    </location>
</feature>
<evidence type="ECO:0000313" key="2">
    <source>
        <dbReference type="EMBL" id="KAF0929392.1"/>
    </source>
</evidence>
<dbReference type="Proteomes" id="UP000479710">
    <property type="component" value="Unassembled WGS sequence"/>
</dbReference>
<evidence type="ECO:0000256" key="1">
    <source>
        <dbReference type="SAM" id="MobiDB-lite"/>
    </source>
</evidence>
<comment type="caution">
    <text evidence="2">The sequence shown here is derived from an EMBL/GenBank/DDBJ whole genome shotgun (WGS) entry which is preliminary data.</text>
</comment>
<reference evidence="2 3" key="1">
    <citation type="submission" date="2019-11" db="EMBL/GenBank/DDBJ databases">
        <title>Whole genome sequence of Oryza granulata.</title>
        <authorList>
            <person name="Li W."/>
        </authorList>
    </citation>
    <scope>NUCLEOTIDE SEQUENCE [LARGE SCALE GENOMIC DNA]</scope>
    <source>
        <strain evidence="3">cv. Menghai</strain>
        <tissue evidence="2">Leaf</tissue>
    </source>
</reference>
<dbReference type="AlphaFoldDB" id="A0A6G1EXU7"/>
<keyword evidence="3" id="KW-1185">Reference proteome</keyword>
<evidence type="ECO:0000313" key="3">
    <source>
        <dbReference type="Proteomes" id="UP000479710"/>
    </source>
</evidence>
<accession>A0A6G1EXU7</accession>
<feature type="compositionally biased region" description="Polar residues" evidence="1">
    <location>
        <begin position="80"/>
        <end position="89"/>
    </location>
</feature>
<proteinExistence type="predicted"/>
<name>A0A6G1EXU7_9ORYZ</name>
<gene>
    <name evidence="2" type="ORF">E2562_021416</name>
</gene>